<dbReference type="Proteomes" id="UP001279681">
    <property type="component" value="Unassembled WGS sequence"/>
</dbReference>
<name>A0ABU4W6X6_9FUSO</name>
<sequence length="235" mass="27232">MKEKLVGIFLLFSLLSFAKTYNIGDKITLKIDGEVNKSEIEKSLEDYKIDSLSEEKDGSFIVTFTTYKVGENEVVLGDKKLKIDVVSTIEPNEKEIYEALSNPNNRYIDQDYPHMGILTILAGVIAVITSFFIYLVDRAKNPYVIFKKGMSKVTNDNWREKVSLELRRYIDNSYNTNFLGGEYKLVSPLEEEDIEFIKKMDYLKFAPNRDGECSEYKRKALEIVDRLRKEKKNDV</sequence>
<dbReference type="RefSeq" id="WP_320312397.1">
    <property type="nucleotide sequence ID" value="NZ_JAVIKH010000001.1"/>
</dbReference>
<organism evidence="2 3">
    <name type="scientific">Candidatus Cetobacterium colombiensis</name>
    <dbReference type="NCBI Taxonomy" id="3073100"/>
    <lineage>
        <taxon>Bacteria</taxon>
        <taxon>Fusobacteriati</taxon>
        <taxon>Fusobacteriota</taxon>
        <taxon>Fusobacteriia</taxon>
        <taxon>Fusobacteriales</taxon>
        <taxon>Fusobacteriaceae</taxon>
        <taxon>Cetobacterium</taxon>
    </lineage>
</organism>
<evidence type="ECO:0000313" key="2">
    <source>
        <dbReference type="EMBL" id="MDX8334984.1"/>
    </source>
</evidence>
<proteinExistence type="predicted"/>
<protein>
    <submittedName>
        <fullName evidence="2">Uncharacterized protein</fullName>
    </submittedName>
</protein>
<keyword evidence="1" id="KW-0472">Membrane</keyword>
<accession>A0ABU4W6X6</accession>
<evidence type="ECO:0000313" key="3">
    <source>
        <dbReference type="Proteomes" id="UP001279681"/>
    </source>
</evidence>
<keyword evidence="1" id="KW-1133">Transmembrane helix</keyword>
<keyword evidence="3" id="KW-1185">Reference proteome</keyword>
<evidence type="ECO:0000256" key="1">
    <source>
        <dbReference type="SAM" id="Phobius"/>
    </source>
</evidence>
<feature type="transmembrane region" description="Helical" evidence="1">
    <location>
        <begin position="115"/>
        <end position="136"/>
    </location>
</feature>
<dbReference type="EMBL" id="JAVIKH010000001">
    <property type="protein sequence ID" value="MDX8334984.1"/>
    <property type="molecule type" value="Genomic_DNA"/>
</dbReference>
<keyword evidence="1" id="KW-0812">Transmembrane</keyword>
<reference evidence="3" key="1">
    <citation type="submission" date="2023-07" db="EMBL/GenBank/DDBJ databases">
        <authorList>
            <person name="Colorado M.A."/>
            <person name="Villamil L.M."/>
            <person name="Melo J.F."/>
            <person name="Rodriguez J.A."/>
            <person name="Ruiz R.Y."/>
        </authorList>
    </citation>
    <scope>NUCLEOTIDE SEQUENCE [LARGE SCALE GENOMIC DNA]</scope>
    <source>
        <strain evidence="3">C33</strain>
    </source>
</reference>
<gene>
    <name evidence="2" type="ORF">RFV38_00475</name>
</gene>
<comment type="caution">
    <text evidence="2">The sequence shown here is derived from an EMBL/GenBank/DDBJ whole genome shotgun (WGS) entry which is preliminary data.</text>
</comment>